<gene>
    <name evidence="3" type="ORF">QO011_008523</name>
</gene>
<evidence type="ECO:0000313" key="3">
    <source>
        <dbReference type="EMBL" id="MDQ0475473.1"/>
    </source>
</evidence>
<feature type="domain" description="Glycosyltransferase 61 catalytic" evidence="2">
    <location>
        <begin position="165"/>
        <end position="344"/>
    </location>
</feature>
<name>A0ABU0JMG4_9HYPH</name>
<evidence type="ECO:0000313" key="4">
    <source>
        <dbReference type="Proteomes" id="UP001242480"/>
    </source>
</evidence>
<feature type="compositionally biased region" description="Polar residues" evidence="1">
    <location>
        <begin position="978"/>
        <end position="1003"/>
    </location>
</feature>
<dbReference type="InterPro" id="IPR029063">
    <property type="entry name" value="SAM-dependent_MTases_sf"/>
</dbReference>
<evidence type="ECO:0000256" key="1">
    <source>
        <dbReference type="SAM" id="MobiDB-lite"/>
    </source>
</evidence>
<dbReference type="SUPFAM" id="SSF53335">
    <property type="entry name" value="S-adenosyl-L-methionine-dependent methyltransferases"/>
    <property type="match status" value="1"/>
</dbReference>
<feature type="region of interest" description="Disordered" evidence="1">
    <location>
        <begin position="939"/>
        <end position="1003"/>
    </location>
</feature>
<protein>
    <recommendedName>
        <fullName evidence="2">Glycosyltransferase 61 catalytic domain-containing protein</fullName>
    </recommendedName>
</protein>
<proteinExistence type="predicted"/>
<dbReference type="InterPro" id="IPR049625">
    <property type="entry name" value="Glyco_transf_61_cat"/>
</dbReference>
<sequence>MAGSTIPDPLIPRLEQLRADGVDQFYADAAPHKVIVFPEVEVPRPKPILATYGLKKGFAHKHNRLEGTIPASGYYYFKSHYVSRSGTVLDEKRRIQYAPDMISSYWMWYLSKIIVSDVFGRVPSDNIQLEPSSIGSFLKGEAAVNRKIDDSALIVNLVKPGTVVYGHWLLDVFPCIWHFMRCREAREGMGPVKYMITANAPPWAIAYLEMAFGITRDDLILFDDAVDIIKIKRMVVPSLLRVSPLISPRMNGFVDHLLATVRPLSKRDDLPRRVFISRERYATEANKLLVDSEQTQAVFEEMGCTTIRPEEMSWPDQLALFSNAELVAGEFGSGVHNALFGGPEQVPVALLHMKHNWNQSAIAALRGQRLAYIAPTSQRWTGLGKGVAYGFDADMLRDALSDLLARMGQSQPEETAEDEAPIPDGPVLNDEDEATPIEAWNGKQRPLLAATAEHRPVIASDKRRPALLVVATGSYQALWQFCLESQRAYALRFGIEYVIRTQERPPYNGKWTKIVHAIFLLAAGRNVMMVDADAEITRRAPHFGTLLNAHPDRDIFYATGISGRPNSGVMLLRGGKDSAALALLRLCLDRRATSVPLEDFVTEDGENGHIIHFLKHEQFRERAQEIDPAWNSTLPQDFARAYVRHYTNRLRSSLWRGDTMRQLSRRFAPRSEDEFRSRSAAIGHQAGRAAFLADINTDPERFSRFTQTVRMLYRLRRLSPPLPARDDPEAWLLRYEFAAGLLDAATCEVVTRIMRPGMTIVDTSAAPGHIMRTALNAAGLAGRFIALDSPAAVVTLRANVGRVPRTLVAQLTGPDARTIDGICKASRIKTVDLIRIQAEGHEAKVLQGASDVIAAASGIVVIAKIDPAKTRALGLQPEQIIEAAFDLGLIARRINPDFSLAPAGLCDPELASDYLVTRATCWPNLERALLFRRTGSPTLGRETRSRLQRSPASFTEAPLATATSRFTPTADRGALIEHSTSANATENSKNKAMNTSSSSRGVC</sequence>
<dbReference type="EMBL" id="JAUSVX010000045">
    <property type="protein sequence ID" value="MDQ0475473.1"/>
    <property type="molecule type" value="Genomic_DNA"/>
</dbReference>
<organism evidence="3 4">
    <name type="scientific">Labrys wisconsinensis</name>
    <dbReference type="NCBI Taxonomy" id="425677"/>
    <lineage>
        <taxon>Bacteria</taxon>
        <taxon>Pseudomonadati</taxon>
        <taxon>Pseudomonadota</taxon>
        <taxon>Alphaproteobacteria</taxon>
        <taxon>Hyphomicrobiales</taxon>
        <taxon>Xanthobacteraceae</taxon>
        <taxon>Labrys</taxon>
    </lineage>
</organism>
<evidence type="ECO:0000259" key="2">
    <source>
        <dbReference type="Pfam" id="PF04577"/>
    </source>
</evidence>
<feature type="region of interest" description="Disordered" evidence="1">
    <location>
        <begin position="408"/>
        <end position="432"/>
    </location>
</feature>
<reference evidence="3 4" key="1">
    <citation type="submission" date="2023-07" db="EMBL/GenBank/DDBJ databases">
        <title>Genomic Encyclopedia of Type Strains, Phase IV (KMG-IV): sequencing the most valuable type-strain genomes for metagenomic binning, comparative biology and taxonomic classification.</title>
        <authorList>
            <person name="Goeker M."/>
        </authorList>
    </citation>
    <scope>NUCLEOTIDE SEQUENCE [LARGE SCALE GENOMIC DNA]</scope>
    <source>
        <strain evidence="3 4">DSM 19619</strain>
    </source>
</reference>
<dbReference type="Proteomes" id="UP001242480">
    <property type="component" value="Unassembled WGS sequence"/>
</dbReference>
<dbReference type="RefSeq" id="WP_307286737.1">
    <property type="nucleotide sequence ID" value="NZ_JAUSVX010000045.1"/>
</dbReference>
<keyword evidence="4" id="KW-1185">Reference proteome</keyword>
<accession>A0ABU0JMG4</accession>
<comment type="caution">
    <text evidence="3">The sequence shown here is derived from an EMBL/GenBank/DDBJ whole genome shotgun (WGS) entry which is preliminary data.</text>
</comment>
<dbReference type="Pfam" id="PF04577">
    <property type="entry name" value="Glyco_transf_61"/>
    <property type="match status" value="1"/>
</dbReference>